<evidence type="ECO:0000313" key="8">
    <source>
        <dbReference type="EMBL" id="VDK72949.1"/>
    </source>
</evidence>
<evidence type="ECO:0000256" key="5">
    <source>
        <dbReference type="ARBA" id="ARBA00023319"/>
    </source>
</evidence>
<keyword evidence="9" id="KW-1185">Reference proteome</keyword>
<dbReference type="Pfam" id="PF07679">
    <property type="entry name" value="I-set"/>
    <property type="match status" value="1"/>
</dbReference>
<dbReference type="PROSITE" id="PS50835">
    <property type="entry name" value="IG_LIKE"/>
    <property type="match status" value="1"/>
</dbReference>
<proteinExistence type="inferred from homology"/>
<dbReference type="InterPro" id="IPR013783">
    <property type="entry name" value="Ig-like_fold"/>
</dbReference>
<dbReference type="SUPFAM" id="SSF48726">
    <property type="entry name" value="Immunoglobulin"/>
    <property type="match status" value="1"/>
</dbReference>
<evidence type="ECO:0000256" key="2">
    <source>
        <dbReference type="ARBA" id="ARBA00006692"/>
    </source>
</evidence>
<dbReference type="Proteomes" id="UP000271889">
    <property type="component" value="Unassembled WGS sequence"/>
</dbReference>
<reference evidence="8 9" key="1">
    <citation type="submission" date="2018-11" db="EMBL/GenBank/DDBJ databases">
        <authorList>
            <consortium name="Pathogen Informatics"/>
        </authorList>
    </citation>
    <scope>NUCLEOTIDE SEQUENCE [LARGE SCALE GENOMIC DNA]</scope>
</reference>
<accession>A0A3P6SP10</accession>
<dbReference type="InterPro" id="IPR003599">
    <property type="entry name" value="Ig_sub"/>
</dbReference>
<name>A0A3P6SP10_CYLGO</name>
<evidence type="ECO:0000256" key="6">
    <source>
        <dbReference type="SAM" id="Phobius"/>
    </source>
</evidence>
<dbReference type="AlphaFoldDB" id="A0A3P6SP10"/>
<dbReference type="InterPro" id="IPR003598">
    <property type="entry name" value="Ig_sub2"/>
</dbReference>
<dbReference type="Gene3D" id="2.60.40.10">
    <property type="entry name" value="Immunoglobulins"/>
    <property type="match status" value="1"/>
</dbReference>
<dbReference type="PANTHER" id="PTHR47633">
    <property type="entry name" value="IMMUNOGLOBULIN"/>
    <property type="match status" value="1"/>
</dbReference>
<dbReference type="FunFam" id="2.60.40.10:FF:000147">
    <property type="entry name" value="Myosin light chain kinase"/>
    <property type="match status" value="1"/>
</dbReference>
<dbReference type="SMART" id="SM00408">
    <property type="entry name" value="IGc2"/>
    <property type="match status" value="1"/>
</dbReference>
<keyword evidence="5" id="KW-0393">Immunoglobulin domain</keyword>
<evidence type="ECO:0000256" key="4">
    <source>
        <dbReference type="ARBA" id="ARBA00022737"/>
    </source>
</evidence>
<keyword evidence="6" id="KW-1133">Transmembrane helix</keyword>
<comment type="subcellular location">
    <subcellularLocation>
        <location evidence="1">Cytoplasm</location>
    </subcellularLocation>
</comment>
<keyword evidence="6" id="KW-0472">Membrane</keyword>
<evidence type="ECO:0000256" key="1">
    <source>
        <dbReference type="ARBA" id="ARBA00004496"/>
    </source>
</evidence>
<keyword evidence="4" id="KW-0677">Repeat</keyword>
<evidence type="ECO:0000259" key="7">
    <source>
        <dbReference type="PROSITE" id="PS50835"/>
    </source>
</evidence>
<dbReference type="OrthoDB" id="5969272at2759"/>
<dbReference type="InterPro" id="IPR013098">
    <property type="entry name" value="Ig_I-set"/>
</dbReference>
<dbReference type="InterPro" id="IPR007110">
    <property type="entry name" value="Ig-like_dom"/>
</dbReference>
<sequence>MSESMTESSTAAGLQQPKFVRTLKDGSAVVGKPAQFKCIVTGMPIPEVRWYVDGDAIQHSREYDIVYEDGVCILRINEVLPEDEGEYSCEASNTVGKAETKCFLKVLDKCKSQNKTFSGGTTIHIILILTLIPGMIPLPLPFPPE</sequence>
<keyword evidence="6" id="KW-0812">Transmembrane</keyword>
<feature type="transmembrane region" description="Helical" evidence="6">
    <location>
        <begin position="117"/>
        <end position="136"/>
    </location>
</feature>
<comment type="similarity">
    <text evidence="2">Belongs to the protein kinase superfamily. CAMK Ser/Thr protein kinase family.</text>
</comment>
<evidence type="ECO:0000313" key="9">
    <source>
        <dbReference type="Proteomes" id="UP000271889"/>
    </source>
</evidence>
<dbReference type="InterPro" id="IPR036179">
    <property type="entry name" value="Ig-like_dom_sf"/>
</dbReference>
<dbReference type="EMBL" id="UYRV01023057">
    <property type="protein sequence ID" value="VDK72949.1"/>
    <property type="molecule type" value="Genomic_DNA"/>
</dbReference>
<dbReference type="SMART" id="SM00409">
    <property type="entry name" value="IG"/>
    <property type="match status" value="1"/>
</dbReference>
<protein>
    <recommendedName>
        <fullName evidence="7">Ig-like domain-containing protein</fullName>
    </recommendedName>
</protein>
<keyword evidence="3" id="KW-0963">Cytoplasm</keyword>
<gene>
    <name evidence="8" type="ORF">CGOC_LOCUS6883</name>
</gene>
<feature type="domain" description="Ig-like" evidence="7">
    <location>
        <begin position="17"/>
        <end position="105"/>
    </location>
</feature>
<organism evidence="8 9">
    <name type="scientific">Cylicostephanus goldi</name>
    <name type="common">Nematode worm</name>
    <dbReference type="NCBI Taxonomy" id="71465"/>
    <lineage>
        <taxon>Eukaryota</taxon>
        <taxon>Metazoa</taxon>
        <taxon>Ecdysozoa</taxon>
        <taxon>Nematoda</taxon>
        <taxon>Chromadorea</taxon>
        <taxon>Rhabditida</taxon>
        <taxon>Rhabditina</taxon>
        <taxon>Rhabditomorpha</taxon>
        <taxon>Strongyloidea</taxon>
        <taxon>Strongylidae</taxon>
        <taxon>Cylicostephanus</taxon>
    </lineage>
</organism>
<dbReference type="GO" id="GO:0005737">
    <property type="term" value="C:cytoplasm"/>
    <property type="evidence" value="ECO:0007669"/>
    <property type="project" value="UniProtKB-SubCell"/>
</dbReference>
<evidence type="ECO:0000256" key="3">
    <source>
        <dbReference type="ARBA" id="ARBA00022490"/>
    </source>
</evidence>